<reference evidence="2" key="1">
    <citation type="submission" date="2019-08" db="EMBL/GenBank/DDBJ databases">
        <authorList>
            <person name="Kucharzyk K."/>
            <person name="Murdoch R.W."/>
            <person name="Higgins S."/>
            <person name="Loffler F."/>
        </authorList>
    </citation>
    <scope>NUCLEOTIDE SEQUENCE</scope>
</reference>
<evidence type="ECO:0000313" key="2">
    <source>
        <dbReference type="EMBL" id="MPL89235.1"/>
    </source>
</evidence>
<dbReference type="Gene3D" id="3.40.50.300">
    <property type="entry name" value="P-loop containing nucleotide triphosphate hydrolases"/>
    <property type="match status" value="2"/>
</dbReference>
<comment type="caution">
    <text evidence="2">The sequence shown here is derived from an EMBL/GenBank/DDBJ whole genome shotgun (WGS) entry which is preliminary data.</text>
</comment>
<dbReference type="GO" id="GO:0005829">
    <property type="term" value="C:cytosol"/>
    <property type="evidence" value="ECO:0007669"/>
    <property type="project" value="TreeGrafter"/>
</dbReference>
<sequence length="940" mass="107475">MAKKLQPKTPGKRQVLVHYAQALPEIVDRQADELPSSYLEKDGNGGYRIIPGRRPSKLLLVPKIRQVVDAWRANGYKGISDTTRRLFEYWFDSSHRLKDGREFCYYFGQQEAIETLVYLREVKHLTDSADLILSYMDEAAYGNDIFVTRKQIVEDIRGKRRLQRLVPDTGQMADQAIPPEKLPRYATKMATGSGKTVVMALAITWSYFHRRFEQSSDMARHFLMLAPNIIVYERLKIDFENEKIFWDLPIVPPEWKNEWDFRTVLRGESYSGSAWSTLYLTNIQQFYDRGNDEPINPIDMILGPRVKGDDIVKSASIMDMVQRHDDLMIINDEAHHVHDEDLEWWKIIETLHSAIIKRTGHGLIAQLDFSATPKDRNGTFFPWIISDYPLAQAVEDRIVKAPLVVHQTERETPQKYTNAAVAYQEWIQIALNRWRVHRDAYKPIGINPVLFVMAEDTHDADIIAESIRRESDIKDDEVLVIHVKEKGKSKGEITELDLGKAREAARSIDLPGNRIKVVVSVLMLREGWDVRNVTVILGLRPFTSDANILPEQAVGRGLRLMRNMHPDYAQVVEIVGTPKFEEFVKGLEIEGVGVGSTKTPPNPGAPIYPMKERAKYDIEIPQISQTYVRNYKDIRSFDVQTLPSALVALKSNPMAATEIEIKHGITEFTLSKETVDFQPDAVFLQDVLAQITQSIIRTAKLGCKFTDVYPIVEKYVAERFFDIKVSLSDPVVARALARHDVGSTFVKILAEYLGKHATQTQKTQLKPETIRLSETHTFTWRRQTATANHTIFNQVACYNQFEADFAMFLDKAPDVKAFAKLAEWFTGFGLEYLSANGSVRVYYPDFVARVDNAGQTTMWLLETKGREDFDSEVVHKDANAEWWCSQVTEQTGTVWKYAKLPYSRFHGNWPAKFAELMGMLKPAPGMKLIFESANLPKNSQ</sequence>
<accession>A0A644VDM0</accession>
<dbReference type="GO" id="GO:0005524">
    <property type="term" value="F:ATP binding"/>
    <property type="evidence" value="ECO:0007669"/>
    <property type="project" value="InterPro"/>
</dbReference>
<protein>
    <recommendedName>
        <fullName evidence="1">Helicase/UvrB N-terminal domain-containing protein</fullName>
    </recommendedName>
</protein>
<dbReference type="AlphaFoldDB" id="A0A644VDM0"/>
<name>A0A644VDM0_9ZZZZ</name>
<gene>
    <name evidence="2" type="ORF">SDC9_35268</name>
</gene>
<dbReference type="Pfam" id="PF04851">
    <property type="entry name" value="ResIII"/>
    <property type="match status" value="1"/>
</dbReference>
<dbReference type="GO" id="GO:0003677">
    <property type="term" value="F:DNA binding"/>
    <property type="evidence" value="ECO:0007669"/>
    <property type="project" value="InterPro"/>
</dbReference>
<feature type="domain" description="Helicase/UvrB N-terminal" evidence="1">
    <location>
        <begin position="180"/>
        <end position="374"/>
    </location>
</feature>
<dbReference type="InterPro" id="IPR006935">
    <property type="entry name" value="Helicase/UvrB_N"/>
</dbReference>
<evidence type="ECO:0000259" key="1">
    <source>
        <dbReference type="Pfam" id="PF04851"/>
    </source>
</evidence>
<dbReference type="PANTHER" id="PTHR47396">
    <property type="entry name" value="TYPE I RESTRICTION ENZYME ECOKI R PROTEIN"/>
    <property type="match status" value="1"/>
</dbReference>
<dbReference type="SUPFAM" id="SSF52540">
    <property type="entry name" value="P-loop containing nucleoside triphosphate hydrolases"/>
    <property type="match status" value="1"/>
</dbReference>
<dbReference type="InterPro" id="IPR027417">
    <property type="entry name" value="P-loop_NTPase"/>
</dbReference>
<dbReference type="PANTHER" id="PTHR47396:SF1">
    <property type="entry name" value="ATP-DEPENDENT HELICASE IRC3-RELATED"/>
    <property type="match status" value="1"/>
</dbReference>
<dbReference type="InterPro" id="IPR050742">
    <property type="entry name" value="Helicase_Restrict-Modif_Enz"/>
</dbReference>
<dbReference type="EMBL" id="VSSQ01000275">
    <property type="protein sequence ID" value="MPL89235.1"/>
    <property type="molecule type" value="Genomic_DNA"/>
</dbReference>
<dbReference type="GO" id="GO:0016787">
    <property type="term" value="F:hydrolase activity"/>
    <property type="evidence" value="ECO:0007669"/>
    <property type="project" value="InterPro"/>
</dbReference>
<organism evidence="2">
    <name type="scientific">bioreactor metagenome</name>
    <dbReference type="NCBI Taxonomy" id="1076179"/>
    <lineage>
        <taxon>unclassified sequences</taxon>
        <taxon>metagenomes</taxon>
        <taxon>ecological metagenomes</taxon>
    </lineage>
</organism>
<proteinExistence type="predicted"/>